<dbReference type="AlphaFoldDB" id="A0A2X0M985"/>
<evidence type="ECO:0000313" key="1">
    <source>
        <dbReference type="EMBL" id="SGY68924.1"/>
    </source>
</evidence>
<name>A0A2X0M985_9BASI</name>
<reference evidence="1 2" key="1">
    <citation type="submission" date="2016-11" db="EMBL/GenBank/DDBJ databases">
        <authorList>
            <person name="Jaros S."/>
            <person name="Januszkiewicz K."/>
            <person name="Wedrychowicz H."/>
        </authorList>
    </citation>
    <scope>NUCLEOTIDE SEQUENCE [LARGE SCALE GENOMIC DNA]</scope>
</reference>
<proteinExistence type="predicted"/>
<evidence type="ECO:0000313" key="2">
    <source>
        <dbReference type="Proteomes" id="UP000249464"/>
    </source>
</evidence>
<sequence>MDRPNSSIATFDHSLNVLHIREASELDRANDPWVHVSQFHLGTKKIESIATLIIDGALRVVMCVRRRRDRFELRVVAPGDTSGYILLQPSPIQPPFQILPSPPTELSGKAFLPLIAVASPGQLLIFSPRNEWSCICRMDLRQPKGVESTVSLPHIAWSPFVESKDKIEGGIEVARTEEIPAVRLWITRKVSQDVLPRISRRSLIDFSVKPRTEP</sequence>
<accession>A0A2X0M985</accession>
<keyword evidence="2" id="KW-1185">Reference proteome</keyword>
<organism evidence="1 2">
    <name type="scientific">Microbotryum silenes-dioicae</name>
    <dbReference type="NCBI Taxonomy" id="796604"/>
    <lineage>
        <taxon>Eukaryota</taxon>
        <taxon>Fungi</taxon>
        <taxon>Dikarya</taxon>
        <taxon>Basidiomycota</taxon>
        <taxon>Pucciniomycotina</taxon>
        <taxon>Microbotryomycetes</taxon>
        <taxon>Microbotryales</taxon>
        <taxon>Microbotryaceae</taxon>
        <taxon>Microbotryum</taxon>
    </lineage>
</organism>
<gene>
    <name evidence="1" type="primary">BQ5605_C004g02930</name>
    <name evidence="1" type="ORF">BQ5605_C004G02930</name>
</gene>
<dbReference type="EMBL" id="FQNC01000046">
    <property type="protein sequence ID" value="SGY68924.1"/>
    <property type="molecule type" value="Genomic_DNA"/>
</dbReference>
<dbReference type="Proteomes" id="UP000249464">
    <property type="component" value="Unassembled WGS sequence"/>
</dbReference>
<protein>
    <submittedName>
        <fullName evidence="1">BQ5605_C004g02930 protein</fullName>
    </submittedName>
</protein>